<protein>
    <submittedName>
        <fullName evidence="1">Uncharacterized protein</fullName>
    </submittedName>
</protein>
<sequence length="103" mass="11761">MSVSEVQESRIYAERPPLHLSKVPRLKKKRPRKNILEGPRCRQEVFSYDAKHQVSSSYERIARDEGEVLPPLTRYGVLVALADVIEGSLLRLRSDYSGTSPPR</sequence>
<comment type="caution">
    <text evidence="1">The sequence shown here is derived from an EMBL/GenBank/DDBJ whole genome shotgun (WGS) entry which is preliminary data.</text>
</comment>
<dbReference type="EMBL" id="JACEIK010002152">
    <property type="protein sequence ID" value="MCD9559443.1"/>
    <property type="molecule type" value="Genomic_DNA"/>
</dbReference>
<proteinExistence type="predicted"/>
<evidence type="ECO:0000313" key="1">
    <source>
        <dbReference type="EMBL" id="MCD9559443.1"/>
    </source>
</evidence>
<keyword evidence="2" id="KW-1185">Reference proteome</keyword>
<accession>A0ABS8UMM7</accession>
<organism evidence="1 2">
    <name type="scientific">Datura stramonium</name>
    <name type="common">Jimsonweed</name>
    <name type="synonym">Common thornapple</name>
    <dbReference type="NCBI Taxonomy" id="4076"/>
    <lineage>
        <taxon>Eukaryota</taxon>
        <taxon>Viridiplantae</taxon>
        <taxon>Streptophyta</taxon>
        <taxon>Embryophyta</taxon>
        <taxon>Tracheophyta</taxon>
        <taxon>Spermatophyta</taxon>
        <taxon>Magnoliopsida</taxon>
        <taxon>eudicotyledons</taxon>
        <taxon>Gunneridae</taxon>
        <taxon>Pentapetalae</taxon>
        <taxon>asterids</taxon>
        <taxon>lamiids</taxon>
        <taxon>Solanales</taxon>
        <taxon>Solanaceae</taxon>
        <taxon>Solanoideae</taxon>
        <taxon>Datureae</taxon>
        <taxon>Datura</taxon>
    </lineage>
</organism>
<dbReference type="Proteomes" id="UP000823775">
    <property type="component" value="Unassembled WGS sequence"/>
</dbReference>
<name>A0ABS8UMM7_DATST</name>
<reference evidence="1 2" key="1">
    <citation type="journal article" date="2021" name="BMC Genomics">
        <title>Datura genome reveals duplications of psychoactive alkaloid biosynthetic genes and high mutation rate following tissue culture.</title>
        <authorList>
            <person name="Rajewski A."/>
            <person name="Carter-House D."/>
            <person name="Stajich J."/>
            <person name="Litt A."/>
        </authorList>
    </citation>
    <scope>NUCLEOTIDE SEQUENCE [LARGE SCALE GENOMIC DNA]</scope>
    <source>
        <strain evidence="1">AR-01</strain>
    </source>
</reference>
<gene>
    <name evidence="1" type="ORF">HAX54_017402</name>
</gene>
<evidence type="ECO:0000313" key="2">
    <source>
        <dbReference type="Proteomes" id="UP000823775"/>
    </source>
</evidence>